<reference evidence="2 3" key="1">
    <citation type="submission" date="2020-07" db="EMBL/GenBank/DDBJ databases">
        <title>Sequencing the genomes of 1000 actinobacteria strains.</title>
        <authorList>
            <person name="Klenk H.-P."/>
        </authorList>
    </citation>
    <scope>NUCLEOTIDE SEQUENCE [LARGE SCALE GENOMIC DNA]</scope>
    <source>
        <strain evidence="2 3">DSM 23987</strain>
    </source>
</reference>
<dbReference type="EMBL" id="JACCAB010000001">
    <property type="protein sequence ID" value="NYG05533.1"/>
    <property type="molecule type" value="Genomic_DNA"/>
</dbReference>
<evidence type="ECO:0000313" key="2">
    <source>
        <dbReference type="EMBL" id="NYG05533.1"/>
    </source>
</evidence>
<evidence type="ECO:0000256" key="1">
    <source>
        <dbReference type="SAM" id="MobiDB-lite"/>
    </source>
</evidence>
<organism evidence="2 3">
    <name type="scientific">Pedococcus badiiscoriae</name>
    <dbReference type="NCBI Taxonomy" id="642776"/>
    <lineage>
        <taxon>Bacteria</taxon>
        <taxon>Bacillati</taxon>
        <taxon>Actinomycetota</taxon>
        <taxon>Actinomycetes</taxon>
        <taxon>Micrococcales</taxon>
        <taxon>Intrasporangiaceae</taxon>
        <taxon>Pedococcus</taxon>
    </lineage>
</organism>
<gene>
    <name evidence="2" type="ORF">BJ986_000020</name>
</gene>
<protein>
    <recommendedName>
        <fullName evidence="4">Exo-alpha-sialidase</fullName>
    </recommendedName>
</protein>
<dbReference type="RefSeq" id="WP_179420139.1">
    <property type="nucleotide sequence ID" value="NZ_JACCAB010000001.1"/>
</dbReference>
<keyword evidence="3" id="KW-1185">Reference proteome</keyword>
<feature type="compositionally biased region" description="Polar residues" evidence="1">
    <location>
        <begin position="409"/>
        <end position="427"/>
    </location>
</feature>
<evidence type="ECO:0000313" key="3">
    <source>
        <dbReference type="Proteomes" id="UP000573599"/>
    </source>
</evidence>
<sequence length="479" mass="48971">MSPDLSDLPGAGEQRDPVADFFARERAGVRELSAGTDRWESIVVEASRPRRRTAMPYLAGAAAVVLVAGLVWGVEHGPGTGRAVDAASRTTAGSTTVTETASPSVAQSSPSPATSSGPSTPVSKPPQPAPRSFGIVSMSNAGGKHLYALGSATCPHGPCTAVIASDDDGLTWTTRASFETLTTPGPRTTPDRANQLVGIRFASSTVGYVYGSKTLRTVDGGRSWTSVDVDRRTVLSLETDGRQVWMATARSCAHAGAKGPRGCVDLQPRTGSVESASTLPVQLTGMPAAGDSAWIAMDGSDAYYNVTTTNATGPDRAMRLSGTPALLPVPTGCSPTGVWVSATANTPGTLFGVCPSAATPADEYSLAVSSDRGATWTTRPAPGLGRPSGTGIWLTATDAKHLVAVRQGLPSSGASQDPTTVLTSSDGGASWTRPTPVAPESADWVGAAGGGLVYAVGGGLAYWQSDDAGATFRSVPLRR</sequence>
<dbReference type="Gene3D" id="2.130.10.10">
    <property type="entry name" value="YVTN repeat-like/Quinoprotein amine dehydrogenase"/>
    <property type="match status" value="1"/>
</dbReference>
<name>A0A852W936_9MICO</name>
<comment type="caution">
    <text evidence="2">The sequence shown here is derived from an EMBL/GenBank/DDBJ whole genome shotgun (WGS) entry which is preliminary data.</text>
</comment>
<dbReference type="Proteomes" id="UP000573599">
    <property type="component" value="Unassembled WGS sequence"/>
</dbReference>
<feature type="region of interest" description="Disordered" evidence="1">
    <location>
        <begin position="80"/>
        <end position="136"/>
    </location>
</feature>
<feature type="compositionally biased region" description="Low complexity" evidence="1">
    <location>
        <begin position="86"/>
        <end position="122"/>
    </location>
</feature>
<dbReference type="InterPro" id="IPR015943">
    <property type="entry name" value="WD40/YVTN_repeat-like_dom_sf"/>
</dbReference>
<dbReference type="SUPFAM" id="SSF110296">
    <property type="entry name" value="Oligoxyloglucan reducing end-specific cellobiohydrolase"/>
    <property type="match status" value="1"/>
</dbReference>
<dbReference type="AlphaFoldDB" id="A0A852W936"/>
<accession>A0A852W936</accession>
<feature type="region of interest" description="Disordered" evidence="1">
    <location>
        <begin position="409"/>
        <end position="436"/>
    </location>
</feature>
<proteinExistence type="predicted"/>
<evidence type="ECO:0008006" key="4">
    <source>
        <dbReference type="Google" id="ProtNLM"/>
    </source>
</evidence>